<organism evidence="1 2">
    <name type="scientific">Spizellomyces punctatus (strain DAOM BR117)</name>
    <dbReference type="NCBI Taxonomy" id="645134"/>
    <lineage>
        <taxon>Eukaryota</taxon>
        <taxon>Fungi</taxon>
        <taxon>Fungi incertae sedis</taxon>
        <taxon>Chytridiomycota</taxon>
        <taxon>Chytridiomycota incertae sedis</taxon>
        <taxon>Chytridiomycetes</taxon>
        <taxon>Spizellomycetales</taxon>
        <taxon>Spizellomycetaceae</taxon>
        <taxon>Spizellomyces</taxon>
    </lineage>
</organism>
<dbReference type="OMA" id="KIRPRQE"/>
<dbReference type="InterPro" id="IPR017264">
    <property type="entry name" value="Ribosomal_mS37_fun"/>
</dbReference>
<dbReference type="GO" id="GO:0032543">
    <property type="term" value="P:mitochondrial translation"/>
    <property type="evidence" value="ECO:0007669"/>
    <property type="project" value="InterPro"/>
</dbReference>
<dbReference type="AlphaFoldDB" id="A0A0L0HVN0"/>
<keyword evidence="2" id="KW-1185">Reference proteome</keyword>
<reference evidence="1 2" key="1">
    <citation type="submission" date="2009-08" db="EMBL/GenBank/DDBJ databases">
        <title>The Genome Sequence of Spizellomyces punctatus strain DAOM BR117.</title>
        <authorList>
            <consortium name="The Broad Institute Genome Sequencing Platform"/>
            <person name="Russ C."/>
            <person name="Cuomo C."/>
            <person name="Shea T."/>
            <person name="Young S.K."/>
            <person name="Zeng Q."/>
            <person name="Koehrsen M."/>
            <person name="Haas B."/>
            <person name="Borodovsky M."/>
            <person name="Guigo R."/>
            <person name="Alvarado L."/>
            <person name="Berlin A."/>
            <person name="Bochicchio J."/>
            <person name="Borenstein D."/>
            <person name="Chapman S."/>
            <person name="Chen Z."/>
            <person name="Engels R."/>
            <person name="Freedman E."/>
            <person name="Gellesch M."/>
            <person name="Goldberg J."/>
            <person name="Griggs A."/>
            <person name="Gujja S."/>
            <person name="Heiman D."/>
            <person name="Hepburn T."/>
            <person name="Howarth C."/>
            <person name="Jen D."/>
            <person name="Larson L."/>
            <person name="Lewis B."/>
            <person name="Mehta T."/>
            <person name="Park D."/>
            <person name="Pearson M."/>
            <person name="Roberts A."/>
            <person name="Saif S."/>
            <person name="Shenoy N."/>
            <person name="Sisk P."/>
            <person name="Stolte C."/>
            <person name="Sykes S."/>
            <person name="Thomson T."/>
            <person name="Walk T."/>
            <person name="White J."/>
            <person name="Yandava C."/>
            <person name="Burger G."/>
            <person name="Gray M.W."/>
            <person name="Holland P.W.H."/>
            <person name="King N."/>
            <person name="Lang F.B.F."/>
            <person name="Roger A.J."/>
            <person name="Ruiz-Trillo I."/>
            <person name="Lander E."/>
            <person name="Nusbaum C."/>
        </authorList>
    </citation>
    <scope>NUCLEOTIDE SEQUENCE [LARGE SCALE GENOMIC DNA]</scope>
    <source>
        <strain evidence="1 2">DAOM BR117</strain>
    </source>
</reference>
<evidence type="ECO:0000313" key="1">
    <source>
        <dbReference type="EMBL" id="KND04960.1"/>
    </source>
</evidence>
<evidence type="ECO:0008006" key="3">
    <source>
        <dbReference type="Google" id="ProtNLM"/>
    </source>
</evidence>
<dbReference type="PANTHER" id="PTHR28066">
    <property type="entry name" value="37S RIBOSOMAL PROTEIN MRP10, MITOCHONDRIAL"/>
    <property type="match status" value="1"/>
</dbReference>
<dbReference type="GeneID" id="27684361"/>
<dbReference type="RefSeq" id="XP_016612999.1">
    <property type="nucleotide sequence ID" value="XM_016748974.1"/>
</dbReference>
<dbReference type="GO" id="GO:0003735">
    <property type="term" value="F:structural constituent of ribosome"/>
    <property type="evidence" value="ECO:0007669"/>
    <property type="project" value="InterPro"/>
</dbReference>
<dbReference type="VEuPathDB" id="FungiDB:SPPG_00648"/>
<dbReference type="GO" id="GO:0005763">
    <property type="term" value="C:mitochondrial small ribosomal subunit"/>
    <property type="evidence" value="ECO:0007669"/>
    <property type="project" value="TreeGrafter"/>
</dbReference>
<dbReference type="Proteomes" id="UP000053201">
    <property type="component" value="Unassembled WGS sequence"/>
</dbReference>
<dbReference type="EMBL" id="KQ257450">
    <property type="protein sequence ID" value="KND04960.1"/>
    <property type="molecule type" value="Genomic_DNA"/>
</dbReference>
<protein>
    <recommendedName>
        <fullName evidence="3">CHCH domain-containing protein</fullName>
    </recommendedName>
</protein>
<accession>A0A0L0HVN0</accession>
<dbReference type="OrthoDB" id="2210at2759"/>
<name>A0A0L0HVN0_SPIPD</name>
<dbReference type="PANTHER" id="PTHR28066:SF1">
    <property type="entry name" value="SMALL RIBOSOMAL SUBUNIT PROTEIN MS37"/>
    <property type="match status" value="1"/>
</dbReference>
<gene>
    <name evidence="1" type="ORF">SPPG_00648</name>
</gene>
<dbReference type="InParanoid" id="A0A0L0HVN0"/>
<sequence length="85" mass="9424">MRPIDRIKKPLVLRPPKVMSATPCAVEVATLFNCWRALSVDSKQCADSAKSLMTCMAAQGKSTGSSRSVDQINFWLAKARRKKQL</sequence>
<proteinExistence type="predicted"/>
<evidence type="ECO:0000313" key="2">
    <source>
        <dbReference type="Proteomes" id="UP000053201"/>
    </source>
</evidence>